<feature type="region of interest" description="Disordered" evidence="2">
    <location>
        <begin position="332"/>
        <end position="399"/>
    </location>
</feature>
<dbReference type="PANTHER" id="PTHR22775">
    <property type="entry name" value="SORTING NEXIN"/>
    <property type="match status" value="1"/>
</dbReference>
<dbReference type="EMBL" id="JAEVFJ010000015">
    <property type="protein sequence ID" value="KAH8100563.1"/>
    <property type="molecule type" value="Genomic_DNA"/>
</dbReference>
<dbReference type="Pfam" id="PF02194">
    <property type="entry name" value="PXA"/>
    <property type="match status" value="1"/>
</dbReference>
<dbReference type="InterPro" id="IPR003114">
    <property type="entry name" value="Phox_assoc"/>
</dbReference>
<feature type="compositionally biased region" description="Pro residues" evidence="2">
    <location>
        <begin position="385"/>
        <end position="397"/>
    </location>
</feature>
<feature type="compositionally biased region" description="Polar residues" evidence="2">
    <location>
        <begin position="1"/>
        <end position="11"/>
    </location>
</feature>
<proteinExistence type="inferred from homology"/>
<dbReference type="OrthoDB" id="5582218at2759"/>
<dbReference type="Proteomes" id="UP000813824">
    <property type="component" value="Unassembled WGS sequence"/>
</dbReference>
<dbReference type="PANTHER" id="PTHR22775:SF3">
    <property type="entry name" value="SORTING NEXIN-13"/>
    <property type="match status" value="1"/>
</dbReference>
<sequence>MSVAGTATTNLAHRARQPTRSIRSNPSSLVVEPTRLPAKQPTLAKRLLFPLLPPDASLPPLLITPSAHSELNSELYDFIAIALRAHVNPWWTKITRYDKEFLPHITRILTDVVRVLETRLISTDLSPLVFRDLPAILNQHCIDYRNARSKLLTSYASGGTASLPLLFHQMQSHMAISPEGVVNEEYVRQAVDNILKTCLPSEDYEPEPERFIIREIVVKILAGGVIPRVTQPWFIFKLMLDFLGPESSDDPAPPDVQPTSPDNDSRPTITRATSGHLSFQTIAIFVLSAVRSISGICLTLIHAYKQALETIKKVNESKPLFPQSIPIRPDPFGLGDIKEESSQSTNPVFPGTLDPSTPLPSGTIPPSPPHTRTSSMVSSLQSLPPVVPPPPSPPPPNYTHASLQLISTLLAPPLPSLTSPLTQYSNSVSLALRHVLSMILNLLSPFLSRLLPYLLYTRVFSSNMLCVMVKSARKALFPEGWPAPPPVDPTPEEQIELRKKLERRLQTFIPGPLTHLLGPTPAAVSYTISSMLDPLSSQACNAHLFVFVLDLVLVTVFPEMGVMVEGPVGASDNGSMLSRREGEMTPPRPNSRPP</sequence>
<reference evidence="4" key="1">
    <citation type="journal article" date="2021" name="New Phytol.">
        <title>Evolutionary innovations through gain and loss of genes in the ectomycorrhizal Boletales.</title>
        <authorList>
            <person name="Wu G."/>
            <person name="Miyauchi S."/>
            <person name="Morin E."/>
            <person name="Kuo A."/>
            <person name="Drula E."/>
            <person name="Varga T."/>
            <person name="Kohler A."/>
            <person name="Feng B."/>
            <person name="Cao Y."/>
            <person name="Lipzen A."/>
            <person name="Daum C."/>
            <person name="Hundley H."/>
            <person name="Pangilinan J."/>
            <person name="Johnson J."/>
            <person name="Barry K."/>
            <person name="LaButti K."/>
            <person name="Ng V."/>
            <person name="Ahrendt S."/>
            <person name="Min B."/>
            <person name="Choi I.G."/>
            <person name="Park H."/>
            <person name="Plett J.M."/>
            <person name="Magnuson J."/>
            <person name="Spatafora J.W."/>
            <person name="Nagy L.G."/>
            <person name="Henrissat B."/>
            <person name="Grigoriev I.V."/>
            <person name="Yang Z.L."/>
            <person name="Xu J."/>
            <person name="Martin F.M."/>
        </authorList>
    </citation>
    <scope>NUCLEOTIDE SEQUENCE</scope>
    <source>
        <strain evidence="4">KKN 215</strain>
    </source>
</reference>
<feature type="region of interest" description="Disordered" evidence="2">
    <location>
        <begin position="568"/>
        <end position="594"/>
    </location>
</feature>
<evidence type="ECO:0000313" key="5">
    <source>
        <dbReference type="Proteomes" id="UP000813824"/>
    </source>
</evidence>
<evidence type="ECO:0000259" key="3">
    <source>
        <dbReference type="PROSITE" id="PS51207"/>
    </source>
</evidence>
<dbReference type="AlphaFoldDB" id="A0A8K0UNJ6"/>
<feature type="region of interest" description="Disordered" evidence="2">
    <location>
        <begin position="1"/>
        <end position="31"/>
    </location>
</feature>
<feature type="domain" description="PXA" evidence="3">
    <location>
        <begin position="68"/>
        <end position="247"/>
    </location>
</feature>
<feature type="compositionally biased region" description="Polar residues" evidence="2">
    <location>
        <begin position="257"/>
        <end position="272"/>
    </location>
</feature>
<protein>
    <submittedName>
        <fullName evidence="4">PXA domain-containing protein</fullName>
    </submittedName>
</protein>
<dbReference type="SMART" id="SM00313">
    <property type="entry name" value="PXA"/>
    <property type="match status" value="1"/>
</dbReference>
<keyword evidence="5" id="KW-1185">Reference proteome</keyword>
<organism evidence="4 5">
    <name type="scientific">Cristinia sonorae</name>
    <dbReference type="NCBI Taxonomy" id="1940300"/>
    <lineage>
        <taxon>Eukaryota</taxon>
        <taxon>Fungi</taxon>
        <taxon>Dikarya</taxon>
        <taxon>Basidiomycota</taxon>
        <taxon>Agaricomycotina</taxon>
        <taxon>Agaricomycetes</taxon>
        <taxon>Agaricomycetidae</taxon>
        <taxon>Agaricales</taxon>
        <taxon>Pleurotineae</taxon>
        <taxon>Stephanosporaceae</taxon>
        <taxon>Cristinia</taxon>
    </lineage>
</organism>
<comment type="similarity">
    <text evidence="1">Belongs to the sorting nexin family.</text>
</comment>
<dbReference type="GO" id="GO:0035091">
    <property type="term" value="F:phosphatidylinositol binding"/>
    <property type="evidence" value="ECO:0007669"/>
    <property type="project" value="TreeGrafter"/>
</dbReference>
<evidence type="ECO:0000256" key="1">
    <source>
        <dbReference type="ARBA" id="ARBA00010883"/>
    </source>
</evidence>
<feature type="compositionally biased region" description="Low complexity" evidence="2">
    <location>
        <begin position="370"/>
        <end position="384"/>
    </location>
</feature>
<dbReference type="Pfam" id="PF08628">
    <property type="entry name" value="Nexin_C"/>
    <property type="match status" value="1"/>
</dbReference>
<comment type="caution">
    <text evidence="4">The sequence shown here is derived from an EMBL/GenBank/DDBJ whole genome shotgun (WGS) entry which is preliminary data.</text>
</comment>
<gene>
    <name evidence="4" type="ORF">BXZ70DRAFT_988955</name>
</gene>
<dbReference type="PROSITE" id="PS51207">
    <property type="entry name" value="PXA"/>
    <property type="match status" value="1"/>
</dbReference>
<accession>A0A8K0UNJ6</accession>
<feature type="region of interest" description="Disordered" evidence="2">
    <location>
        <begin position="247"/>
        <end position="272"/>
    </location>
</feature>
<feature type="compositionally biased region" description="Polar residues" evidence="2">
    <location>
        <begin position="18"/>
        <end position="28"/>
    </location>
</feature>
<dbReference type="InterPro" id="IPR013937">
    <property type="entry name" value="Sorting_nexin_C"/>
</dbReference>
<evidence type="ECO:0000256" key="2">
    <source>
        <dbReference type="SAM" id="MobiDB-lite"/>
    </source>
</evidence>
<name>A0A8K0UNJ6_9AGAR</name>
<evidence type="ECO:0000313" key="4">
    <source>
        <dbReference type="EMBL" id="KAH8100563.1"/>
    </source>
</evidence>